<dbReference type="EMBL" id="KZ303114">
    <property type="protein sequence ID" value="PFH44650.1"/>
    <property type="molecule type" value="Genomic_DNA"/>
</dbReference>
<feature type="compositionally biased region" description="Basic and acidic residues" evidence="1">
    <location>
        <begin position="79"/>
        <end position="93"/>
    </location>
</feature>
<feature type="region of interest" description="Disordered" evidence="1">
    <location>
        <begin position="39"/>
        <end position="120"/>
    </location>
</feature>
<feature type="compositionally biased region" description="Polar residues" evidence="1">
    <location>
        <begin position="108"/>
        <end position="120"/>
    </location>
</feature>
<evidence type="ECO:0000313" key="3">
    <source>
        <dbReference type="Proteomes" id="UP000242287"/>
    </source>
</evidence>
<evidence type="ECO:0000256" key="1">
    <source>
        <dbReference type="SAM" id="MobiDB-lite"/>
    </source>
</evidence>
<organism evidence="2 3">
    <name type="scientific">Amanita thiersii Skay4041</name>
    <dbReference type="NCBI Taxonomy" id="703135"/>
    <lineage>
        <taxon>Eukaryota</taxon>
        <taxon>Fungi</taxon>
        <taxon>Dikarya</taxon>
        <taxon>Basidiomycota</taxon>
        <taxon>Agaricomycotina</taxon>
        <taxon>Agaricomycetes</taxon>
        <taxon>Agaricomycetidae</taxon>
        <taxon>Agaricales</taxon>
        <taxon>Pluteineae</taxon>
        <taxon>Amanitaceae</taxon>
        <taxon>Amanita</taxon>
    </lineage>
</organism>
<evidence type="ECO:0000313" key="2">
    <source>
        <dbReference type="EMBL" id="PFH44650.1"/>
    </source>
</evidence>
<protein>
    <submittedName>
        <fullName evidence="2">Uncharacterized protein</fullName>
    </submittedName>
</protein>
<sequence length="120" mass="13237">MIHLGLQPGTKGWSFLRSTGAIFIGTKAVFDESFFPRCKNTSPEALLPPPKAPDSLNDSDSNFEFPDSDDFSSPPTEEMGNHRHNDEVPREDSSSDNDSETEECYALQTFSAQGSTPKHI</sequence>
<accession>A0A2A9NAA9</accession>
<name>A0A2A9NAA9_9AGAR</name>
<dbReference type="OrthoDB" id="3053679at2759"/>
<gene>
    <name evidence="2" type="ORF">AMATHDRAFT_11265</name>
</gene>
<reference evidence="2 3" key="1">
    <citation type="submission" date="2014-02" db="EMBL/GenBank/DDBJ databases">
        <title>Transposable element dynamics among asymbiotic and ectomycorrhizal Amanita fungi.</title>
        <authorList>
            <consortium name="DOE Joint Genome Institute"/>
            <person name="Hess J."/>
            <person name="Skrede I."/>
            <person name="Wolfe B."/>
            <person name="LaButti K."/>
            <person name="Ohm R.A."/>
            <person name="Grigoriev I.V."/>
            <person name="Pringle A."/>
        </authorList>
    </citation>
    <scope>NUCLEOTIDE SEQUENCE [LARGE SCALE GENOMIC DNA]</scope>
    <source>
        <strain evidence="2 3">SKay4041</strain>
    </source>
</reference>
<proteinExistence type="predicted"/>
<keyword evidence="3" id="KW-1185">Reference proteome</keyword>
<dbReference type="Proteomes" id="UP000242287">
    <property type="component" value="Unassembled WGS sequence"/>
</dbReference>
<feature type="compositionally biased region" description="Acidic residues" evidence="1">
    <location>
        <begin position="94"/>
        <end position="103"/>
    </location>
</feature>
<dbReference type="AlphaFoldDB" id="A0A2A9NAA9"/>